<gene>
    <name evidence="1" type="ORF">AKJ66_00185</name>
</gene>
<sequence length="63" mass="6774">MGLCSGVSREVPAGAPALRKNRNVSVFIYPVEIYEPAKAIKGSTSFSIARDLAGTPNHYYKSS</sequence>
<reference evidence="1 2" key="1">
    <citation type="journal article" date="2016" name="Sci. Rep.">
        <title>Metabolic traits of an uncultured archaeal lineage -MSBL1- from brine pools of the Red Sea.</title>
        <authorList>
            <person name="Mwirichia R."/>
            <person name="Alam I."/>
            <person name="Rashid M."/>
            <person name="Vinu M."/>
            <person name="Ba-Alawi W."/>
            <person name="Anthony Kamau A."/>
            <person name="Kamanda Ngugi D."/>
            <person name="Goker M."/>
            <person name="Klenk H.P."/>
            <person name="Bajic V."/>
            <person name="Stingl U."/>
        </authorList>
    </citation>
    <scope>NUCLEOTIDE SEQUENCE [LARGE SCALE GENOMIC DNA]</scope>
    <source>
        <strain evidence="1">SCGC-AAA259E22</strain>
    </source>
</reference>
<name>A0A133UIM1_9EURY</name>
<dbReference type="Proteomes" id="UP000070657">
    <property type="component" value="Unassembled WGS sequence"/>
</dbReference>
<organism evidence="1 2">
    <name type="scientific">candidate division MSBL1 archaeon SCGC-AAA259E22</name>
    <dbReference type="NCBI Taxonomy" id="1698265"/>
    <lineage>
        <taxon>Archaea</taxon>
        <taxon>Methanobacteriati</taxon>
        <taxon>Methanobacteriota</taxon>
        <taxon>candidate division MSBL1</taxon>
    </lineage>
</organism>
<evidence type="ECO:0000313" key="2">
    <source>
        <dbReference type="Proteomes" id="UP000070657"/>
    </source>
</evidence>
<evidence type="ECO:0000313" key="1">
    <source>
        <dbReference type="EMBL" id="KXA94017.1"/>
    </source>
</evidence>
<protein>
    <submittedName>
        <fullName evidence="1">Uncharacterized protein</fullName>
    </submittedName>
</protein>
<keyword evidence="2" id="KW-1185">Reference proteome</keyword>
<proteinExistence type="predicted"/>
<comment type="caution">
    <text evidence="1">The sequence shown here is derived from an EMBL/GenBank/DDBJ whole genome shotgun (WGS) entry which is preliminary data.</text>
</comment>
<dbReference type="AlphaFoldDB" id="A0A133UIM1"/>
<accession>A0A133UIM1</accession>
<dbReference type="EMBL" id="LHXP01000001">
    <property type="protein sequence ID" value="KXA94017.1"/>
    <property type="molecule type" value="Genomic_DNA"/>
</dbReference>